<organism evidence="9 10">
    <name type="scientific">Botrytis porri</name>
    <dbReference type="NCBI Taxonomy" id="87229"/>
    <lineage>
        <taxon>Eukaryota</taxon>
        <taxon>Fungi</taxon>
        <taxon>Dikarya</taxon>
        <taxon>Ascomycota</taxon>
        <taxon>Pezizomycotina</taxon>
        <taxon>Leotiomycetes</taxon>
        <taxon>Helotiales</taxon>
        <taxon>Sclerotiniaceae</taxon>
        <taxon>Botrytis</taxon>
    </lineage>
</organism>
<dbReference type="SMART" id="SM00220">
    <property type="entry name" value="S_TKc"/>
    <property type="match status" value="1"/>
</dbReference>
<dbReference type="PANTHER" id="PTHR24345:SF0">
    <property type="entry name" value="CELL CYCLE SERINE_THREONINE-PROTEIN KINASE CDC5_MSD2"/>
    <property type="match status" value="1"/>
</dbReference>
<dbReference type="InterPro" id="IPR000719">
    <property type="entry name" value="Prot_kinase_dom"/>
</dbReference>
<gene>
    <name evidence="9" type="ORF">BPOR_1182g00010</name>
</gene>
<dbReference type="AlphaFoldDB" id="A0A4Z1KCW6"/>
<dbReference type="GO" id="GO:0005524">
    <property type="term" value="F:ATP binding"/>
    <property type="evidence" value="ECO:0007669"/>
    <property type="project" value="UniProtKB-UniRule"/>
</dbReference>
<dbReference type="Proteomes" id="UP000297280">
    <property type="component" value="Unassembled WGS sequence"/>
</dbReference>
<evidence type="ECO:0000256" key="1">
    <source>
        <dbReference type="ARBA" id="ARBA00022527"/>
    </source>
</evidence>
<keyword evidence="5 6" id="KW-0067">ATP-binding</keyword>
<reference evidence="9 10" key="1">
    <citation type="submission" date="2017-12" db="EMBL/GenBank/DDBJ databases">
        <title>Comparative genomics of Botrytis spp.</title>
        <authorList>
            <person name="Valero-Jimenez C.A."/>
            <person name="Tapia P."/>
            <person name="Veloso J."/>
            <person name="Silva-Moreno E."/>
            <person name="Staats M."/>
            <person name="Valdes J.H."/>
            <person name="Van Kan J.A.L."/>
        </authorList>
    </citation>
    <scope>NUCLEOTIDE SEQUENCE [LARGE SCALE GENOMIC DNA]</scope>
    <source>
        <strain evidence="9 10">MUCL3349</strain>
    </source>
</reference>
<evidence type="ECO:0000256" key="5">
    <source>
        <dbReference type="ARBA" id="ARBA00022840"/>
    </source>
</evidence>
<proteinExistence type="inferred from homology"/>
<keyword evidence="3 6" id="KW-0547">Nucleotide-binding</keyword>
<dbReference type="PROSITE" id="PS50011">
    <property type="entry name" value="PROTEIN_KINASE_DOM"/>
    <property type="match status" value="1"/>
</dbReference>
<protein>
    <recommendedName>
        <fullName evidence="8">Protein kinase domain-containing protein</fullName>
    </recommendedName>
</protein>
<comment type="similarity">
    <text evidence="7">Belongs to the protein kinase superfamily.</text>
</comment>
<evidence type="ECO:0000256" key="6">
    <source>
        <dbReference type="PROSITE-ProRule" id="PRU10141"/>
    </source>
</evidence>
<evidence type="ECO:0000256" key="7">
    <source>
        <dbReference type="RuleBase" id="RU000304"/>
    </source>
</evidence>
<dbReference type="GO" id="GO:0004674">
    <property type="term" value="F:protein serine/threonine kinase activity"/>
    <property type="evidence" value="ECO:0007669"/>
    <property type="project" value="UniProtKB-KW"/>
</dbReference>
<dbReference type="InterPro" id="IPR017441">
    <property type="entry name" value="Protein_kinase_ATP_BS"/>
</dbReference>
<feature type="domain" description="Protein kinase" evidence="8">
    <location>
        <begin position="106"/>
        <end position="277"/>
    </location>
</feature>
<dbReference type="InterPro" id="IPR008271">
    <property type="entry name" value="Ser/Thr_kinase_AS"/>
</dbReference>
<feature type="binding site" evidence="6">
    <location>
        <position position="135"/>
    </location>
    <ligand>
        <name>ATP</name>
        <dbReference type="ChEBI" id="CHEBI:30616"/>
    </ligand>
</feature>
<sequence>MTIGNQLMGYQNASTNTSPIEENFYTPKKWQNLSYTPDTSAPSLTANTGANQLSLNVGGFNSSSKLQPLGGTTRRCHRRQAKLHRNSPQAAFKQGHLIKKSFHEKYRTLEVIGKGGYGSVSSIAEKATNKLFAVKMELKCTKKASLQGEWNLQKKLNHTSILRVHDFYACIDEESRMVMDLGEKTMFNMIIEKGYIEETRMKRYFKDILLGLEYLKSKNILHRDIKPGNMILGRGSGGRMMIADFGLAEILIGGKRNKMTSRKGTFSCKFPPYPICT</sequence>
<dbReference type="PROSITE" id="PS00108">
    <property type="entry name" value="PROTEIN_KINASE_ST"/>
    <property type="match status" value="1"/>
</dbReference>
<evidence type="ECO:0000259" key="8">
    <source>
        <dbReference type="PROSITE" id="PS50011"/>
    </source>
</evidence>
<keyword evidence="10" id="KW-1185">Reference proteome</keyword>
<evidence type="ECO:0000313" key="9">
    <source>
        <dbReference type="EMBL" id="TGO81372.1"/>
    </source>
</evidence>
<dbReference type="SUPFAM" id="SSF56112">
    <property type="entry name" value="Protein kinase-like (PK-like)"/>
    <property type="match status" value="1"/>
</dbReference>
<evidence type="ECO:0000313" key="10">
    <source>
        <dbReference type="Proteomes" id="UP000297280"/>
    </source>
</evidence>
<dbReference type="PROSITE" id="PS00107">
    <property type="entry name" value="PROTEIN_KINASE_ATP"/>
    <property type="match status" value="1"/>
</dbReference>
<keyword evidence="2" id="KW-0808">Transferase</keyword>
<dbReference type="Pfam" id="PF00069">
    <property type="entry name" value="Pkinase"/>
    <property type="match status" value="1"/>
</dbReference>
<evidence type="ECO:0000256" key="4">
    <source>
        <dbReference type="ARBA" id="ARBA00022777"/>
    </source>
</evidence>
<evidence type="ECO:0000256" key="3">
    <source>
        <dbReference type="ARBA" id="ARBA00022741"/>
    </source>
</evidence>
<keyword evidence="4" id="KW-0418">Kinase</keyword>
<comment type="caution">
    <text evidence="9">The sequence shown here is derived from an EMBL/GenBank/DDBJ whole genome shotgun (WGS) entry which is preliminary data.</text>
</comment>
<dbReference type="InterPro" id="IPR011009">
    <property type="entry name" value="Kinase-like_dom_sf"/>
</dbReference>
<accession>A0A4Z1KCW6</accession>
<dbReference type="GO" id="GO:0005634">
    <property type="term" value="C:nucleus"/>
    <property type="evidence" value="ECO:0007669"/>
    <property type="project" value="TreeGrafter"/>
</dbReference>
<dbReference type="STRING" id="87229.A0A4Z1KCW6"/>
<keyword evidence="1 7" id="KW-0723">Serine/threonine-protein kinase</keyword>
<dbReference type="EMBL" id="PQXO01001175">
    <property type="protein sequence ID" value="TGO81372.1"/>
    <property type="molecule type" value="Genomic_DNA"/>
</dbReference>
<name>A0A4Z1KCW6_9HELO</name>
<dbReference type="Gene3D" id="1.10.510.10">
    <property type="entry name" value="Transferase(Phosphotransferase) domain 1"/>
    <property type="match status" value="1"/>
</dbReference>
<evidence type="ECO:0000256" key="2">
    <source>
        <dbReference type="ARBA" id="ARBA00022679"/>
    </source>
</evidence>
<dbReference type="PANTHER" id="PTHR24345">
    <property type="entry name" value="SERINE/THREONINE-PROTEIN KINASE PLK"/>
    <property type="match status" value="1"/>
</dbReference>